<evidence type="ECO:0000259" key="2">
    <source>
        <dbReference type="PROSITE" id="PS50206"/>
    </source>
</evidence>
<dbReference type="EMBL" id="CP045119">
    <property type="protein sequence ID" value="QIN84452.1"/>
    <property type="molecule type" value="Genomic_DNA"/>
</dbReference>
<reference evidence="3 4" key="1">
    <citation type="submission" date="2019-10" db="EMBL/GenBank/DDBJ databases">
        <title>Rubrobacter sp nov SCSIO 52090 isolated from a deep-sea sediment in the South China Sea.</title>
        <authorList>
            <person name="Chen R.W."/>
        </authorList>
    </citation>
    <scope>NUCLEOTIDE SEQUENCE [LARGE SCALE GENOMIC DNA]</scope>
    <source>
        <strain evidence="3 4">SCSIO 52909</strain>
    </source>
</reference>
<evidence type="ECO:0000313" key="3">
    <source>
        <dbReference type="EMBL" id="QIN84452.1"/>
    </source>
</evidence>
<feature type="region of interest" description="Disordered" evidence="1">
    <location>
        <begin position="1"/>
        <end position="22"/>
    </location>
</feature>
<sequence>MPGVERAMKRTEPRRVPRPVEGAPGLVEVDATWGTIQPMTVASGVRTVGEAEVIEHLEQGLPMVDSRGRDSYEESTIPGATNVHFKETAARLGELDREAPTVFFCNGPQCGQSPAAIQALIEAGHSPEKILYYRGGLHDWMTLGLPVASDDTSPGGEPS</sequence>
<dbReference type="PROSITE" id="PS50206">
    <property type="entry name" value="RHODANESE_3"/>
    <property type="match status" value="1"/>
</dbReference>
<organism evidence="3 4">
    <name type="scientific">Rubrobacter tropicus</name>
    <dbReference type="NCBI Taxonomy" id="2653851"/>
    <lineage>
        <taxon>Bacteria</taxon>
        <taxon>Bacillati</taxon>
        <taxon>Actinomycetota</taxon>
        <taxon>Rubrobacteria</taxon>
        <taxon>Rubrobacterales</taxon>
        <taxon>Rubrobacteraceae</taxon>
        <taxon>Rubrobacter</taxon>
    </lineage>
</organism>
<proteinExistence type="predicted"/>
<dbReference type="SMART" id="SM00450">
    <property type="entry name" value="RHOD"/>
    <property type="match status" value="1"/>
</dbReference>
<evidence type="ECO:0000256" key="1">
    <source>
        <dbReference type="SAM" id="MobiDB-lite"/>
    </source>
</evidence>
<evidence type="ECO:0000313" key="4">
    <source>
        <dbReference type="Proteomes" id="UP000501452"/>
    </source>
</evidence>
<dbReference type="SUPFAM" id="SSF52821">
    <property type="entry name" value="Rhodanese/Cell cycle control phosphatase"/>
    <property type="match status" value="1"/>
</dbReference>
<name>A0A6G8QDD9_9ACTN</name>
<feature type="compositionally biased region" description="Basic and acidic residues" evidence="1">
    <location>
        <begin position="1"/>
        <end position="15"/>
    </location>
</feature>
<gene>
    <name evidence="3" type="ORF">GBA63_18745</name>
</gene>
<dbReference type="AlphaFoldDB" id="A0A6G8QDD9"/>
<keyword evidence="4" id="KW-1185">Reference proteome</keyword>
<accession>A0A6G8QDD9</accession>
<dbReference type="Proteomes" id="UP000501452">
    <property type="component" value="Chromosome"/>
</dbReference>
<dbReference type="Pfam" id="PF00581">
    <property type="entry name" value="Rhodanese"/>
    <property type="match status" value="1"/>
</dbReference>
<dbReference type="InterPro" id="IPR036873">
    <property type="entry name" value="Rhodanese-like_dom_sf"/>
</dbReference>
<dbReference type="Gene3D" id="3.40.250.10">
    <property type="entry name" value="Rhodanese-like domain"/>
    <property type="match status" value="1"/>
</dbReference>
<dbReference type="RefSeq" id="WP_166178652.1">
    <property type="nucleotide sequence ID" value="NZ_CP045119.1"/>
</dbReference>
<dbReference type="InterPro" id="IPR001763">
    <property type="entry name" value="Rhodanese-like_dom"/>
</dbReference>
<dbReference type="KEGG" id="rub:GBA63_18745"/>
<feature type="domain" description="Rhodanese" evidence="2">
    <location>
        <begin position="57"/>
        <end position="149"/>
    </location>
</feature>
<protein>
    <submittedName>
        <fullName evidence="3">Rhodanese-like domain-containing protein</fullName>
    </submittedName>
</protein>